<dbReference type="AlphaFoldDB" id="A0A5B8U663"/>
<dbReference type="PANTHER" id="PTHR30055">
    <property type="entry name" value="HTH-TYPE TRANSCRIPTIONAL REGULATOR RUTR"/>
    <property type="match status" value="1"/>
</dbReference>
<evidence type="ECO:0000259" key="5">
    <source>
        <dbReference type="PROSITE" id="PS50977"/>
    </source>
</evidence>
<dbReference type="KEGG" id="bsol:FSW04_14250"/>
<sequence>MACGRPSARVVASQYVRAPRRRSCTCSQVIPVISESMFGNVAVSMSGRPRVHSDDALLDAAERVVARAGVPGVTFAAVAAEAGIAASSLHQRFGSKRSLLLALAARAAPPAPRADLPAREALVDLLSGLAGPIAERQAFLGHFTMLALDLQDPEFGAHARRYTLALRATIERLLAAAGIPDPAARAPVVHAAQQGALLLWALDGQGTAAGRVRAAVDAVL</sequence>
<dbReference type="EMBL" id="CP042430">
    <property type="protein sequence ID" value="QEC48619.1"/>
    <property type="molecule type" value="Genomic_DNA"/>
</dbReference>
<feature type="DNA-binding region" description="H-T-H motif" evidence="4">
    <location>
        <begin position="74"/>
        <end position="93"/>
    </location>
</feature>
<dbReference type="Gene3D" id="1.10.357.10">
    <property type="entry name" value="Tetracycline Repressor, domain 2"/>
    <property type="match status" value="1"/>
</dbReference>
<dbReference type="GO" id="GO:0000976">
    <property type="term" value="F:transcription cis-regulatory region binding"/>
    <property type="evidence" value="ECO:0007669"/>
    <property type="project" value="TreeGrafter"/>
</dbReference>
<organism evidence="6 7">
    <name type="scientific">Baekduia soli</name>
    <dbReference type="NCBI Taxonomy" id="496014"/>
    <lineage>
        <taxon>Bacteria</taxon>
        <taxon>Bacillati</taxon>
        <taxon>Actinomycetota</taxon>
        <taxon>Thermoleophilia</taxon>
        <taxon>Solirubrobacterales</taxon>
        <taxon>Baekduiaceae</taxon>
        <taxon>Baekduia</taxon>
    </lineage>
</organism>
<dbReference type="InterPro" id="IPR009057">
    <property type="entry name" value="Homeodomain-like_sf"/>
</dbReference>
<dbReference type="InterPro" id="IPR001647">
    <property type="entry name" value="HTH_TetR"/>
</dbReference>
<keyword evidence="2 4" id="KW-0238">DNA-binding</keyword>
<accession>A0A5B8U663</accession>
<evidence type="ECO:0000256" key="3">
    <source>
        <dbReference type="ARBA" id="ARBA00023163"/>
    </source>
</evidence>
<keyword evidence="1" id="KW-0805">Transcription regulation</keyword>
<evidence type="ECO:0000313" key="6">
    <source>
        <dbReference type="EMBL" id="QEC48619.1"/>
    </source>
</evidence>
<protein>
    <submittedName>
        <fullName evidence="6">TetR family transcriptional regulator</fullName>
    </submittedName>
</protein>
<dbReference type="GO" id="GO:0003700">
    <property type="term" value="F:DNA-binding transcription factor activity"/>
    <property type="evidence" value="ECO:0007669"/>
    <property type="project" value="TreeGrafter"/>
</dbReference>
<dbReference type="PANTHER" id="PTHR30055:SF234">
    <property type="entry name" value="HTH-TYPE TRANSCRIPTIONAL REGULATOR BETI"/>
    <property type="match status" value="1"/>
</dbReference>
<dbReference type="PRINTS" id="PR00455">
    <property type="entry name" value="HTHTETR"/>
</dbReference>
<dbReference type="PROSITE" id="PS50977">
    <property type="entry name" value="HTH_TETR_2"/>
    <property type="match status" value="1"/>
</dbReference>
<evidence type="ECO:0000256" key="2">
    <source>
        <dbReference type="ARBA" id="ARBA00023125"/>
    </source>
</evidence>
<proteinExistence type="predicted"/>
<evidence type="ECO:0000256" key="4">
    <source>
        <dbReference type="PROSITE-ProRule" id="PRU00335"/>
    </source>
</evidence>
<dbReference type="InterPro" id="IPR041583">
    <property type="entry name" value="TetR_C_31"/>
</dbReference>
<dbReference type="Pfam" id="PF00440">
    <property type="entry name" value="TetR_N"/>
    <property type="match status" value="1"/>
</dbReference>
<dbReference type="SUPFAM" id="SSF46689">
    <property type="entry name" value="Homeodomain-like"/>
    <property type="match status" value="1"/>
</dbReference>
<dbReference type="SUPFAM" id="SSF48498">
    <property type="entry name" value="Tetracyclin repressor-like, C-terminal domain"/>
    <property type="match status" value="1"/>
</dbReference>
<keyword evidence="3" id="KW-0804">Transcription</keyword>
<dbReference type="OrthoDB" id="3572434at2"/>
<gene>
    <name evidence="6" type="ORF">FSW04_14250</name>
</gene>
<name>A0A5B8U663_9ACTN</name>
<dbReference type="InterPro" id="IPR050109">
    <property type="entry name" value="HTH-type_TetR-like_transc_reg"/>
</dbReference>
<dbReference type="Pfam" id="PF17940">
    <property type="entry name" value="TetR_C_31"/>
    <property type="match status" value="1"/>
</dbReference>
<dbReference type="Proteomes" id="UP000321805">
    <property type="component" value="Chromosome"/>
</dbReference>
<feature type="domain" description="HTH tetR-type" evidence="5">
    <location>
        <begin position="51"/>
        <end position="111"/>
    </location>
</feature>
<evidence type="ECO:0000313" key="7">
    <source>
        <dbReference type="Proteomes" id="UP000321805"/>
    </source>
</evidence>
<reference evidence="6 7" key="1">
    <citation type="journal article" date="2018" name="J. Microbiol.">
        <title>Baekduia soli gen. nov., sp. nov., a novel bacterium isolated from the soil of Baekdu Mountain and proposal of a novel family name, Baekduiaceae fam. nov.</title>
        <authorList>
            <person name="An D.S."/>
            <person name="Siddiqi M.Z."/>
            <person name="Kim K.H."/>
            <person name="Yu H.S."/>
            <person name="Im W.T."/>
        </authorList>
    </citation>
    <scope>NUCLEOTIDE SEQUENCE [LARGE SCALE GENOMIC DNA]</scope>
    <source>
        <strain evidence="6 7">BR7-21</strain>
    </source>
</reference>
<dbReference type="InterPro" id="IPR036271">
    <property type="entry name" value="Tet_transcr_reg_TetR-rel_C_sf"/>
</dbReference>
<evidence type="ECO:0000256" key="1">
    <source>
        <dbReference type="ARBA" id="ARBA00023015"/>
    </source>
</evidence>
<keyword evidence="7" id="KW-1185">Reference proteome</keyword>